<feature type="transmembrane region" description="Helical" evidence="5">
    <location>
        <begin position="123"/>
        <end position="143"/>
    </location>
</feature>
<evidence type="ECO:0000313" key="6">
    <source>
        <dbReference type="EMBL" id="KAJ3437419.1"/>
    </source>
</evidence>
<protein>
    <submittedName>
        <fullName evidence="6">Uncharacterized protein</fullName>
    </submittedName>
</protein>
<feature type="transmembrane region" description="Helical" evidence="5">
    <location>
        <begin position="98"/>
        <end position="117"/>
    </location>
</feature>
<dbReference type="Proteomes" id="UP001146793">
    <property type="component" value="Unassembled WGS sequence"/>
</dbReference>
<evidence type="ECO:0000256" key="2">
    <source>
        <dbReference type="ARBA" id="ARBA00022692"/>
    </source>
</evidence>
<comment type="subcellular location">
    <subcellularLocation>
        <location evidence="1">Membrane</location>
        <topology evidence="1">Multi-pass membrane protein</topology>
    </subcellularLocation>
</comment>
<keyword evidence="4 5" id="KW-0472">Membrane</keyword>
<reference evidence="6" key="1">
    <citation type="submission" date="2022-08" db="EMBL/GenBank/DDBJ databases">
        <title>Novel sulphate-reducing endosymbionts in the free-living metamonad Anaeramoeba.</title>
        <authorList>
            <person name="Jerlstrom-Hultqvist J."/>
            <person name="Cepicka I."/>
            <person name="Gallot-Lavallee L."/>
            <person name="Salas-Leiva D."/>
            <person name="Curtis B.A."/>
            <person name="Zahonova K."/>
            <person name="Pipaliya S."/>
            <person name="Dacks J."/>
            <person name="Roger A.J."/>
        </authorList>
    </citation>
    <scope>NUCLEOTIDE SEQUENCE</scope>
    <source>
        <strain evidence="6">Busselton2</strain>
    </source>
</reference>
<dbReference type="EMBL" id="JANTQA010000033">
    <property type="protein sequence ID" value="KAJ3437419.1"/>
    <property type="molecule type" value="Genomic_DNA"/>
</dbReference>
<keyword evidence="3 5" id="KW-1133">Transmembrane helix</keyword>
<evidence type="ECO:0000313" key="7">
    <source>
        <dbReference type="Proteomes" id="UP001146793"/>
    </source>
</evidence>
<accession>A0AAV7Z8N3</accession>
<keyword evidence="2 5" id="KW-0812">Transmembrane</keyword>
<dbReference type="InterPro" id="IPR006214">
    <property type="entry name" value="Bax_inhibitor_1-related"/>
</dbReference>
<evidence type="ECO:0000256" key="5">
    <source>
        <dbReference type="RuleBase" id="RU004379"/>
    </source>
</evidence>
<comment type="similarity">
    <text evidence="5">Belongs to the BI1 family.</text>
</comment>
<feature type="transmembrane region" description="Helical" evidence="5">
    <location>
        <begin position="179"/>
        <end position="198"/>
    </location>
</feature>
<dbReference type="Pfam" id="PF01027">
    <property type="entry name" value="Bax1-I"/>
    <property type="match status" value="1"/>
</dbReference>
<dbReference type="PANTHER" id="PTHR23291:SF50">
    <property type="entry name" value="PROTEIN LIFEGUARD 4"/>
    <property type="match status" value="1"/>
</dbReference>
<evidence type="ECO:0000256" key="4">
    <source>
        <dbReference type="ARBA" id="ARBA00023136"/>
    </source>
</evidence>
<comment type="caution">
    <text evidence="6">The sequence shown here is derived from an EMBL/GenBank/DDBJ whole genome shotgun (WGS) entry which is preliminary data.</text>
</comment>
<dbReference type="PANTHER" id="PTHR23291">
    <property type="entry name" value="BAX INHIBITOR-RELATED"/>
    <property type="match status" value="1"/>
</dbReference>
<evidence type="ECO:0000256" key="3">
    <source>
        <dbReference type="ARBA" id="ARBA00022989"/>
    </source>
</evidence>
<feature type="transmembrane region" description="Helical" evidence="5">
    <location>
        <begin position="70"/>
        <end position="89"/>
    </location>
</feature>
<feature type="transmembrane region" description="Helical" evidence="5">
    <location>
        <begin position="155"/>
        <end position="173"/>
    </location>
</feature>
<feature type="transmembrane region" description="Helical" evidence="5">
    <location>
        <begin position="37"/>
        <end position="58"/>
    </location>
</feature>
<sequence length="257" mass="29631">MSFQKARQQTSQFYQSDKSGYLANQLLSVRMGFLRKVYGLVTSQIVFTFLFIEALFHSPEGIRSFVEQSYVLYILAAIGCVVGSLAVYFKRHSHPQNLLWLIFFTVCESYTFASYALRGNREIFELAFFFTSFAFLALTLYTFQSKREFTMIPGIMLSLSGVSLSLVISLFLFPRNVETTIRLLLAIGIFSASLSFVYHTKSILRTSKIDDAFPAAVTLYTDFIRLLWKIYRLISSLQKENNKKKKKKKKGYQNQIN</sequence>
<dbReference type="GO" id="GO:0016020">
    <property type="term" value="C:membrane"/>
    <property type="evidence" value="ECO:0007669"/>
    <property type="project" value="UniProtKB-SubCell"/>
</dbReference>
<dbReference type="AlphaFoldDB" id="A0AAV7Z8N3"/>
<organism evidence="6 7">
    <name type="scientific">Anaeramoeba flamelloides</name>
    <dbReference type="NCBI Taxonomy" id="1746091"/>
    <lineage>
        <taxon>Eukaryota</taxon>
        <taxon>Metamonada</taxon>
        <taxon>Anaeramoebidae</taxon>
        <taxon>Anaeramoeba</taxon>
    </lineage>
</organism>
<gene>
    <name evidence="6" type="ORF">M0812_16581</name>
</gene>
<name>A0AAV7Z8N3_9EUKA</name>
<evidence type="ECO:0000256" key="1">
    <source>
        <dbReference type="ARBA" id="ARBA00004141"/>
    </source>
</evidence>
<proteinExistence type="inferred from homology"/>